<dbReference type="Pfam" id="PF23784">
    <property type="entry name" value="Smaco_capsid"/>
    <property type="match status" value="1"/>
</dbReference>
<organism evidence="1 2">
    <name type="scientific">Porcine associated porprismacovirus</name>
    <dbReference type="NCBI Taxonomy" id="2496634"/>
    <lineage>
        <taxon>Viruses</taxon>
        <taxon>Monodnaviria</taxon>
        <taxon>Shotokuvirae</taxon>
        <taxon>Cressdnaviricota</taxon>
        <taxon>Arfiviricetes</taxon>
        <taxon>Cremevirales</taxon>
        <taxon>Smacoviridae</taxon>
        <taxon>Porprismacovirus</taxon>
    </lineage>
</organism>
<keyword evidence="2" id="KW-1185">Reference proteome</keyword>
<gene>
    <name evidence="1" type="primary">CP</name>
</gene>
<name>A0A515J4K3_9VIRU</name>
<dbReference type="GeneID" id="80535719"/>
<dbReference type="EMBL" id="MH111126">
    <property type="protein sequence ID" value="QDM14414.1"/>
    <property type="molecule type" value="Genomic_DNA"/>
</dbReference>
<evidence type="ECO:0000313" key="2">
    <source>
        <dbReference type="Proteomes" id="UP000676787"/>
    </source>
</evidence>
<sequence>MVKASVMEIYDLQTSVGKGTVLKVHTPTGNNIKRHLLGHFLQYKKFKYLGAKVTLVPASTLPADPLQLSYDAGEANIDPRDMVNPILWKHYHGETMLTDVLPTDELKDYDQKTNLDTEGVNGSALEQSLYGYRSASSALDSVYPRTLMDTSFRKAGIQTGFTTFCKPFVYNVVSNVQLLPRSATVNQAVPDKFMNSTVSATPNDAYPVFMKHTGTEADDGDMLKGPGTTHWIKDVNYTSQPKSQTGGNLVMTTNKLVPLGWMDTLSREGSGGTENSNNPLAANSPNSYNFAGDASIGANLQNVPMLYILMPPAYKTEFYFRMIIKHYYAFSGFRSCFSVQSFPSVGLFQNIPVPDTYYVTSGGSNSPGGPGPGVLSSMVAEIESESTVDTVDVENGVLHSMADGVEGE</sequence>
<dbReference type="RefSeq" id="YP_010797737.1">
    <property type="nucleotide sequence ID" value="NC_076236.1"/>
</dbReference>
<dbReference type="KEGG" id="vg:80535719"/>
<dbReference type="InterPro" id="IPR057000">
    <property type="entry name" value="Smaco_capsid"/>
</dbReference>
<reference evidence="1 2" key="1">
    <citation type="submission" date="2018-03" db="EMBL/GenBank/DDBJ databases">
        <title>Novel CRESS-DNA viruses, one of possible zoonotic origin, found in patient with diarrhoea of unknown etiology.</title>
        <authorList>
            <person name="Ashworth J.L."/>
            <person name="Robertson G.S."/>
            <person name="Lu L."/>
            <person name="Perry M."/>
            <person name="Bogaardt C."/>
            <person name="Ivens A."/>
            <person name="My Phuc T."/>
            <person name="Rabaa M.A."/>
            <person name="Tri Tue N."/>
            <person name="Pham Thi Thanh T."/>
            <person name="Hong Anh P."/>
            <person name="Baker S."/>
            <person name="Woolhouse M.E.J."/>
        </authorList>
    </citation>
    <scope>NUCLEOTIDE SEQUENCE [LARGE SCALE GENOMIC DNA]</scope>
    <source>
        <strain evidence="1">17489x27_1438</strain>
    </source>
</reference>
<proteinExistence type="predicted"/>
<accession>A0A515J4K3</accession>
<dbReference type="Proteomes" id="UP000676787">
    <property type="component" value="Segment"/>
</dbReference>
<protein>
    <submittedName>
        <fullName evidence="1">Capsid protein</fullName>
    </submittedName>
</protein>
<evidence type="ECO:0000313" key="1">
    <source>
        <dbReference type="EMBL" id="QDM14414.1"/>
    </source>
</evidence>